<accession>A0ABU0C1Y4</accession>
<gene>
    <name evidence="1" type="ORF">J2R99_000076</name>
</gene>
<comment type="caution">
    <text evidence="1">The sequence shown here is derived from an EMBL/GenBank/DDBJ whole genome shotgun (WGS) entry which is preliminary data.</text>
</comment>
<dbReference type="RefSeq" id="WP_307152542.1">
    <property type="nucleotide sequence ID" value="NZ_JAUSUK010000001.1"/>
</dbReference>
<protein>
    <submittedName>
        <fullName evidence="1">Uncharacterized protein</fullName>
    </submittedName>
</protein>
<organism evidence="1 2">
    <name type="scientific">Rhodopseudomonas julia</name>
    <dbReference type="NCBI Taxonomy" id="200617"/>
    <lineage>
        <taxon>Bacteria</taxon>
        <taxon>Pseudomonadati</taxon>
        <taxon>Pseudomonadota</taxon>
        <taxon>Alphaproteobacteria</taxon>
        <taxon>Hyphomicrobiales</taxon>
        <taxon>Nitrobacteraceae</taxon>
        <taxon>Rhodopseudomonas</taxon>
    </lineage>
</organism>
<evidence type="ECO:0000313" key="2">
    <source>
        <dbReference type="Proteomes" id="UP001230253"/>
    </source>
</evidence>
<sequence length="192" mass="22355">MKTAYQTVEKIVADEPVFQVPSAVDNRGRIVAWAVDLAFVRLIDSGRLPFDYQWKTFNHPTGRYLEIRPSHSVVTISQVADPKKQPRSVRFRENGRMNNEPFFPLPEFADEQEIKGFPHLLLVHGHQQLNFAHLTVPHPMHHRDYRFRTDNLLHMAHEVPTSGPPVEDTDTDFESTELLKQDIEKWRKDHGD</sequence>
<dbReference type="EMBL" id="JAUSUK010000001">
    <property type="protein sequence ID" value="MDQ0324227.1"/>
    <property type="molecule type" value="Genomic_DNA"/>
</dbReference>
<proteinExistence type="predicted"/>
<reference evidence="1 2" key="1">
    <citation type="submission" date="2023-07" db="EMBL/GenBank/DDBJ databases">
        <title>Genomic Encyclopedia of Type Strains, Phase IV (KMG-IV): sequencing the most valuable type-strain genomes for metagenomic binning, comparative biology and taxonomic classification.</title>
        <authorList>
            <person name="Goeker M."/>
        </authorList>
    </citation>
    <scope>NUCLEOTIDE SEQUENCE [LARGE SCALE GENOMIC DNA]</scope>
    <source>
        <strain evidence="1 2">DSM 11549</strain>
    </source>
</reference>
<name>A0ABU0C1Y4_9BRAD</name>
<keyword evidence="2" id="KW-1185">Reference proteome</keyword>
<evidence type="ECO:0000313" key="1">
    <source>
        <dbReference type="EMBL" id="MDQ0324227.1"/>
    </source>
</evidence>
<dbReference type="Proteomes" id="UP001230253">
    <property type="component" value="Unassembled WGS sequence"/>
</dbReference>